<reference evidence="2 3" key="1">
    <citation type="submission" date="2017-03" db="EMBL/GenBank/DDBJ databases">
        <title>Genome analysis of strain PAMC 26510.</title>
        <authorList>
            <person name="Oh H.-M."/>
            <person name="Yang J.-A."/>
        </authorList>
    </citation>
    <scope>NUCLEOTIDE SEQUENCE [LARGE SCALE GENOMIC DNA]</scope>
    <source>
        <strain evidence="2 3">PAMC 26510</strain>
    </source>
</reference>
<sequence length="56" mass="6017">MPKSKAKPPQKSEPASVEAEHVESALDEALDESFPASDPVAISFEPEAELRKKLPG</sequence>
<feature type="region of interest" description="Disordered" evidence="1">
    <location>
        <begin position="1"/>
        <end position="42"/>
    </location>
</feature>
<evidence type="ECO:0000313" key="3">
    <source>
        <dbReference type="Proteomes" id="UP000194546"/>
    </source>
</evidence>
<dbReference type="EMBL" id="NBTY01000075">
    <property type="protein sequence ID" value="OTP75248.1"/>
    <property type="molecule type" value="Genomic_DNA"/>
</dbReference>
<accession>A0A242MUY7</accession>
<evidence type="ECO:0000313" key="2">
    <source>
        <dbReference type="EMBL" id="OTP75248.1"/>
    </source>
</evidence>
<evidence type="ECO:0000256" key="1">
    <source>
        <dbReference type="SAM" id="MobiDB-lite"/>
    </source>
</evidence>
<dbReference type="Proteomes" id="UP000194546">
    <property type="component" value="Unassembled WGS sequence"/>
</dbReference>
<dbReference type="RefSeq" id="WP_172812017.1">
    <property type="nucleotide sequence ID" value="NZ_NBTY01000075.1"/>
</dbReference>
<dbReference type="AlphaFoldDB" id="A0A242MUY7"/>
<protein>
    <submittedName>
        <fullName evidence="2">Uncharacterized protein</fullName>
    </submittedName>
</protein>
<organism evidence="2 3">
    <name type="scientific">Caballeronia sordidicola</name>
    <name type="common">Burkholderia sordidicola</name>
    <dbReference type="NCBI Taxonomy" id="196367"/>
    <lineage>
        <taxon>Bacteria</taxon>
        <taxon>Pseudomonadati</taxon>
        <taxon>Pseudomonadota</taxon>
        <taxon>Betaproteobacteria</taxon>
        <taxon>Burkholderiales</taxon>
        <taxon>Burkholderiaceae</taxon>
        <taxon>Caballeronia</taxon>
    </lineage>
</organism>
<comment type="caution">
    <text evidence="2">The sequence shown here is derived from an EMBL/GenBank/DDBJ whole genome shotgun (WGS) entry which is preliminary data.</text>
</comment>
<name>A0A242MUY7_CABSO</name>
<proteinExistence type="predicted"/>
<gene>
    <name evidence="2" type="ORF">PAMC26510_15005</name>
</gene>